<dbReference type="Proteomes" id="UP001557470">
    <property type="component" value="Unassembled WGS sequence"/>
</dbReference>
<reference evidence="5 6" key="1">
    <citation type="submission" date="2024-06" db="EMBL/GenBank/DDBJ databases">
        <authorList>
            <person name="Pan Q."/>
            <person name="Wen M."/>
            <person name="Jouanno E."/>
            <person name="Zahm M."/>
            <person name="Klopp C."/>
            <person name="Cabau C."/>
            <person name="Louis A."/>
            <person name="Berthelot C."/>
            <person name="Parey E."/>
            <person name="Roest Crollius H."/>
            <person name="Montfort J."/>
            <person name="Robinson-Rechavi M."/>
            <person name="Bouchez O."/>
            <person name="Lampietro C."/>
            <person name="Lopez Roques C."/>
            <person name="Donnadieu C."/>
            <person name="Postlethwait J."/>
            <person name="Bobe J."/>
            <person name="Verreycken H."/>
            <person name="Guiguen Y."/>
        </authorList>
    </citation>
    <scope>NUCLEOTIDE SEQUENCE [LARGE SCALE GENOMIC DNA]</scope>
    <source>
        <strain evidence="5">Up_M1</strain>
        <tissue evidence="5">Testis</tissue>
    </source>
</reference>
<gene>
    <name evidence="5" type="ORF">UPYG_G00025340</name>
</gene>
<dbReference type="PROSITE" id="PS52035">
    <property type="entry name" value="PEPTIDASE_M14"/>
    <property type="match status" value="1"/>
</dbReference>
<dbReference type="Pfam" id="PF00246">
    <property type="entry name" value="Peptidase_M14"/>
    <property type="match status" value="1"/>
</dbReference>
<dbReference type="PANTHER" id="PTHR11705:SF17">
    <property type="entry name" value="CARBOXYPEPTIDASE B2"/>
    <property type="match status" value="1"/>
</dbReference>
<comment type="similarity">
    <text evidence="2 3">Belongs to the peptidase M14 family.</text>
</comment>
<dbReference type="SUPFAM" id="SSF53187">
    <property type="entry name" value="Zn-dependent exopeptidases"/>
    <property type="match status" value="1"/>
</dbReference>
<feature type="active site" description="Proton donor/acceptor" evidence="3">
    <location>
        <position position="147"/>
    </location>
</feature>
<accession>A0ABD0XLT0</accession>
<feature type="domain" description="Peptidase M14" evidence="4">
    <location>
        <begin position="1"/>
        <end position="181"/>
    </location>
</feature>
<evidence type="ECO:0000259" key="4">
    <source>
        <dbReference type="PROSITE" id="PS52035"/>
    </source>
</evidence>
<protein>
    <recommendedName>
        <fullName evidence="4">Peptidase M14 domain-containing protein</fullName>
    </recommendedName>
</protein>
<comment type="caution">
    <text evidence="5">The sequence shown here is derived from an EMBL/GenBank/DDBJ whole genome shotgun (WGS) entry which is preliminary data.</text>
</comment>
<proteinExistence type="inferred from homology"/>
<dbReference type="AlphaFoldDB" id="A0ABD0XLT0"/>
<organism evidence="5 6">
    <name type="scientific">Umbra pygmaea</name>
    <name type="common">Eastern mudminnow</name>
    <dbReference type="NCBI Taxonomy" id="75934"/>
    <lineage>
        <taxon>Eukaryota</taxon>
        <taxon>Metazoa</taxon>
        <taxon>Chordata</taxon>
        <taxon>Craniata</taxon>
        <taxon>Vertebrata</taxon>
        <taxon>Euteleostomi</taxon>
        <taxon>Actinopterygii</taxon>
        <taxon>Neopterygii</taxon>
        <taxon>Teleostei</taxon>
        <taxon>Protacanthopterygii</taxon>
        <taxon>Esociformes</taxon>
        <taxon>Umbridae</taxon>
        <taxon>Umbra</taxon>
    </lineage>
</organism>
<evidence type="ECO:0000256" key="3">
    <source>
        <dbReference type="PROSITE-ProRule" id="PRU01379"/>
    </source>
</evidence>
<evidence type="ECO:0000256" key="1">
    <source>
        <dbReference type="ARBA" id="ARBA00001947"/>
    </source>
</evidence>
<keyword evidence="6" id="KW-1185">Reference proteome</keyword>
<evidence type="ECO:0000313" key="5">
    <source>
        <dbReference type="EMBL" id="KAL1022338.1"/>
    </source>
</evidence>
<sequence>MWRKNRSQSKNSYCIGTDLNRNFDANWCTKGASNRPCDETYCGEFPESEPEAVAVANFLRRHKDSMKLYISIHSYGQMLLFPYACSNDEVPNHRDLLELVEEATMKISKHYKNHYKYGASAKTIYLAPGGSDDWAYNLGILYSFTFELMDKGQYGFLLPPSLISKACNEALIAVKSVALRVIEKTQSRSEPRWP</sequence>
<dbReference type="FunFam" id="3.40.630.10:FF:000076">
    <property type="entry name" value="Carboxypeptidase B2"/>
    <property type="match status" value="1"/>
</dbReference>
<name>A0ABD0XLT0_UMBPY</name>
<dbReference type="PANTHER" id="PTHR11705">
    <property type="entry name" value="PROTEASE FAMILY M14 CARBOXYPEPTIDASE A,B"/>
    <property type="match status" value="1"/>
</dbReference>
<evidence type="ECO:0000313" key="6">
    <source>
        <dbReference type="Proteomes" id="UP001557470"/>
    </source>
</evidence>
<dbReference type="Gene3D" id="3.40.630.10">
    <property type="entry name" value="Zn peptidases"/>
    <property type="match status" value="1"/>
</dbReference>
<comment type="cofactor">
    <cofactor evidence="1">
        <name>Zn(2+)</name>
        <dbReference type="ChEBI" id="CHEBI:29105"/>
    </cofactor>
</comment>
<dbReference type="EMBL" id="JAGEUA010000001">
    <property type="protein sequence ID" value="KAL1022338.1"/>
    <property type="molecule type" value="Genomic_DNA"/>
</dbReference>
<dbReference type="SMART" id="SM00631">
    <property type="entry name" value="Zn_pept"/>
    <property type="match status" value="1"/>
</dbReference>
<dbReference type="InterPro" id="IPR000834">
    <property type="entry name" value="Peptidase_M14"/>
</dbReference>
<evidence type="ECO:0000256" key="2">
    <source>
        <dbReference type="ARBA" id="ARBA00005988"/>
    </source>
</evidence>